<dbReference type="PANTHER" id="PTHR30273">
    <property type="entry name" value="PERIPLASMIC SIGNAL SENSOR AND SIGMA FACTOR ACTIVATOR FECR-RELATED"/>
    <property type="match status" value="1"/>
</dbReference>
<dbReference type="Gene3D" id="3.55.50.30">
    <property type="match status" value="1"/>
</dbReference>
<feature type="domain" description="Protein FecR C-terminal" evidence="3">
    <location>
        <begin position="261"/>
        <end position="328"/>
    </location>
</feature>
<dbReference type="Gene3D" id="2.60.120.1440">
    <property type="match status" value="1"/>
</dbReference>
<feature type="domain" description="FecR protein" evidence="2">
    <location>
        <begin position="121"/>
        <end position="211"/>
    </location>
</feature>
<dbReference type="EMBL" id="AMZN01000052">
    <property type="protein sequence ID" value="ELR70502.1"/>
    <property type="molecule type" value="Genomic_DNA"/>
</dbReference>
<reference evidence="4 5" key="1">
    <citation type="submission" date="2012-12" db="EMBL/GenBank/DDBJ databases">
        <title>Genome assembly of Fulvivirga imtechensis AK7.</title>
        <authorList>
            <person name="Nupur N."/>
            <person name="Khatri I."/>
            <person name="Kumar R."/>
            <person name="Subramanian S."/>
            <person name="Pinnaka A."/>
        </authorList>
    </citation>
    <scope>NUCLEOTIDE SEQUENCE [LARGE SCALE GENOMIC DNA]</scope>
    <source>
        <strain evidence="4 5">AK7</strain>
    </source>
</reference>
<dbReference type="InterPro" id="IPR032508">
    <property type="entry name" value="FecR_C"/>
</dbReference>
<comment type="caution">
    <text evidence="4">The sequence shown here is derived from an EMBL/GenBank/DDBJ whole genome shotgun (WGS) entry which is preliminary data.</text>
</comment>
<proteinExistence type="predicted"/>
<evidence type="ECO:0000259" key="2">
    <source>
        <dbReference type="Pfam" id="PF04773"/>
    </source>
</evidence>
<sequence>MKSNKDLLKRYLEGSCSEEEQKEALKLLAADDADQWLDELADEAWLEASAADPAPGINSDQLYKNIKKEVYLPAADAKHYSIKPWLYAACISLVLMFTFYFIQRQSANIPGPVVPEMVVKSTPAGMKSTIQLSDGSKVTLNSGSKISYLKTFTDSSRVITLEGEAFFEVAKDKTRPFSVIANGTTTTALGTSFNINARDQVCKVSLASGKVIVIPQKDDTGVEKTFVLSPGEALEVNTVTRTAMKTVFDQNKDLLWKEGVLYFKQTSIKQIINTLELWYDVEFEITGKFDLNRKYTGRFENASLTHVLDNMSYALDFEYLIQGKKVMIIRQDN</sequence>
<keyword evidence="1" id="KW-0472">Membrane</keyword>
<keyword evidence="5" id="KW-1185">Reference proteome</keyword>
<dbReference type="RefSeq" id="WP_009581044.1">
    <property type="nucleotide sequence ID" value="NZ_AMZN01000052.1"/>
</dbReference>
<dbReference type="STRING" id="1237149.C900_03661"/>
<dbReference type="InterPro" id="IPR006860">
    <property type="entry name" value="FecR"/>
</dbReference>
<evidence type="ECO:0000259" key="3">
    <source>
        <dbReference type="Pfam" id="PF16344"/>
    </source>
</evidence>
<keyword evidence="1" id="KW-1133">Transmembrane helix</keyword>
<name>L8JT17_9BACT</name>
<dbReference type="InterPro" id="IPR012373">
    <property type="entry name" value="Ferrdict_sens_TM"/>
</dbReference>
<accession>L8JT17</accession>
<keyword evidence="1" id="KW-0812">Transmembrane</keyword>
<evidence type="ECO:0000313" key="5">
    <source>
        <dbReference type="Proteomes" id="UP000011135"/>
    </source>
</evidence>
<dbReference type="PIRSF" id="PIRSF018266">
    <property type="entry name" value="FecR"/>
    <property type="match status" value="1"/>
</dbReference>
<dbReference type="Pfam" id="PF04773">
    <property type="entry name" value="FecR"/>
    <property type="match status" value="1"/>
</dbReference>
<feature type="transmembrane region" description="Helical" evidence="1">
    <location>
        <begin position="85"/>
        <end position="102"/>
    </location>
</feature>
<dbReference type="Proteomes" id="UP000011135">
    <property type="component" value="Unassembled WGS sequence"/>
</dbReference>
<evidence type="ECO:0000256" key="1">
    <source>
        <dbReference type="SAM" id="Phobius"/>
    </source>
</evidence>
<organism evidence="4 5">
    <name type="scientific">Fulvivirga imtechensis AK7</name>
    <dbReference type="NCBI Taxonomy" id="1237149"/>
    <lineage>
        <taxon>Bacteria</taxon>
        <taxon>Pseudomonadati</taxon>
        <taxon>Bacteroidota</taxon>
        <taxon>Cytophagia</taxon>
        <taxon>Cytophagales</taxon>
        <taxon>Fulvivirgaceae</taxon>
        <taxon>Fulvivirga</taxon>
    </lineage>
</organism>
<dbReference type="GO" id="GO:0016989">
    <property type="term" value="F:sigma factor antagonist activity"/>
    <property type="evidence" value="ECO:0007669"/>
    <property type="project" value="TreeGrafter"/>
</dbReference>
<dbReference type="AlphaFoldDB" id="L8JT17"/>
<dbReference type="Pfam" id="PF16344">
    <property type="entry name" value="FecR_C"/>
    <property type="match status" value="1"/>
</dbReference>
<dbReference type="OrthoDB" id="1099916at2"/>
<protein>
    <submittedName>
        <fullName evidence="4">Putative anti sigma factor</fullName>
    </submittedName>
</protein>
<dbReference type="PANTHER" id="PTHR30273:SF2">
    <property type="entry name" value="PROTEIN FECR"/>
    <property type="match status" value="1"/>
</dbReference>
<evidence type="ECO:0000313" key="4">
    <source>
        <dbReference type="EMBL" id="ELR70502.1"/>
    </source>
</evidence>
<dbReference type="eggNOG" id="COG3712">
    <property type="taxonomic scope" value="Bacteria"/>
</dbReference>
<gene>
    <name evidence="4" type="ORF">C900_03661</name>
</gene>